<proteinExistence type="predicted"/>
<protein>
    <submittedName>
        <fullName evidence="3">Uncharacterized protein</fullName>
    </submittedName>
</protein>
<reference evidence="4 5" key="1">
    <citation type="submission" date="2015-01" db="EMBL/GenBank/DDBJ databases">
        <title>Evolution of Trichinella species and genotypes.</title>
        <authorList>
            <person name="Korhonen P.K."/>
            <person name="Edoardo P."/>
            <person name="Giuseppe L.R."/>
            <person name="Gasser R.B."/>
        </authorList>
    </citation>
    <scope>NUCLEOTIDE SEQUENCE [LARGE SCALE GENOMIC DNA]</scope>
    <source>
        <strain evidence="3">ISS176</strain>
        <strain evidence="1">ISS588</strain>
    </source>
</reference>
<dbReference type="EMBL" id="JYDV01000125">
    <property type="protein sequence ID" value="KRZ30921.1"/>
    <property type="molecule type" value="Genomic_DNA"/>
</dbReference>
<dbReference type="AlphaFoldDB" id="A0A0V1J7F0"/>
<evidence type="ECO:0000313" key="2">
    <source>
        <dbReference type="EMBL" id="KRZ19645.1"/>
    </source>
</evidence>
<keyword evidence="4" id="KW-1185">Reference proteome</keyword>
<evidence type="ECO:0000313" key="4">
    <source>
        <dbReference type="Proteomes" id="UP000054805"/>
    </source>
</evidence>
<dbReference type="EMBL" id="JYDS01000272">
    <property type="protein sequence ID" value="KRZ19645.1"/>
    <property type="molecule type" value="Genomic_DNA"/>
</dbReference>
<gene>
    <name evidence="2" type="ORF">T4B_10133</name>
    <name evidence="1" type="ORF">T4B_4677</name>
    <name evidence="3" type="ORF">T4C_8567</name>
</gene>
<sequence length="84" mass="9562">MIPEKIEANLVPVQWKPCSSTSSGSGFQPLKFRFPMFIVWLCGPTTIWKFGKAICTKDHVSTTWDSVKRENGKWMMAIRGDRVA</sequence>
<evidence type="ECO:0000313" key="1">
    <source>
        <dbReference type="EMBL" id="KRZ01046.1"/>
    </source>
</evidence>
<dbReference type="Proteomes" id="UP000054826">
    <property type="component" value="Unassembled WGS sequence"/>
</dbReference>
<evidence type="ECO:0000313" key="5">
    <source>
        <dbReference type="Proteomes" id="UP000054826"/>
    </source>
</evidence>
<comment type="caution">
    <text evidence="3">The sequence shown here is derived from an EMBL/GenBank/DDBJ whole genome shotgun (WGS) entry which is preliminary data.</text>
</comment>
<organism evidence="3 5">
    <name type="scientific">Trichinella pseudospiralis</name>
    <name type="common">Parasitic roundworm</name>
    <dbReference type="NCBI Taxonomy" id="6337"/>
    <lineage>
        <taxon>Eukaryota</taxon>
        <taxon>Metazoa</taxon>
        <taxon>Ecdysozoa</taxon>
        <taxon>Nematoda</taxon>
        <taxon>Enoplea</taxon>
        <taxon>Dorylaimia</taxon>
        <taxon>Trichinellida</taxon>
        <taxon>Trichinellidae</taxon>
        <taxon>Trichinella</taxon>
    </lineage>
</organism>
<accession>A0A0V1J7F0</accession>
<dbReference type="EMBL" id="JYDS01000695">
    <property type="protein sequence ID" value="KRZ01046.1"/>
    <property type="molecule type" value="Genomic_DNA"/>
</dbReference>
<evidence type="ECO:0000313" key="3">
    <source>
        <dbReference type="EMBL" id="KRZ30921.1"/>
    </source>
</evidence>
<name>A0A0V1J7F0_TRIPS</name>
<dbReference type="Proteomes" id="UP000054805">
    <property type="component" value="Unassembled WGS sequence"/>
</dbReference>